<sequence length="139" mass="16306">MECVKDFDAKTIESNFKCLPIREIITPTKVSAENLRKIMNGIFNQFCVQISRHFLFRNRKMQTLHIVIYPATLIREWDPPMRGNFKIGRFLGSKFFLEATQKNAKLNYLSFEAIANMVRYLLENCAFNNTSDLYRGQIV</sequence>
<dbReference type="AlphaFoldDB" id="W6UP15"/>
<organism evidence="1 2">
    <name type="scientific">Echinococcus granulosus</name>
    <name type="common">Hydatid tapeworm</name>
    <dbReference type="NCBI Taxonomy" id="6210"/>
    <lineage>
        <taxon>Eukaryota</taxon>
        <taxon>Metazoa</taxon>
        <taxon>Spiralia</taxon>
        <taxon>Lophotrochozoa</taxon>
        <taxon>Platyhelminthes</taxon>
        <taxon>Cestoda</taxon>
        <taxon>Eucestoda</taxon>
        <taxon>Cyclophyllidea</taxon>
        <taxon>Taeniidae</taxon>
        <taxon>Echinococcus</taxon>
        <taxon>Echinococcus granulosus group</taxon>
    </lineage>
</organism>
<evidence type="ECO:0000313" key="1">
    <source>
        <dbReference type="EMBL" id="EUB55149.1"/>
    </source>
</evidence>
<dbReference type="EMBL" id="APAU02000181">
    <property type="protein sequence ID" value="EUB55149.1"/>
    <property type="molecule type" value="Genomic_DNA"/>
</dbReference>
<name>W6UP15_ECHGR</name>
<gene>
    <name evidence="1" type="ORF">EGR_09979</name>
</gene>
<dbReference type="GeneID" id="36345694"/>
<protein>
    <submittedName>
        <fullName evidence="1">Uncharacterized protein</fullName>
    </submittedName>
</protein>
<dbReference type="RefSeq" id="XP_024346345.1">
    <property type="nucleotide sequence ID" value="XM_024499228.1"/>
</dbReference>
<comment type="caution">
    <text evidence="1">The sequence shown here is derived from an EMBL/GenBank/DDBJ whole genome shotgun (WGS) entry which is preliminary data.</text>
</comment>
<dbReference type="Proteomes" id="UP000019149">
    <property type="component" value="Unassembled WGS sequence"/>
</dbReference>
<accession>W6UP15</accession>
<reference evidence="1 2" key="1">
    <citation type="journal article" date="2013" name="Nat. Genet.">
        <title>The genome of the hydatid tapeworm Echinococcus granulosus.</title>
        <authorList>
            <person name="Zheng H."/>
            <person name="Zhang W."/>
            <person name="Zhang L."/>
            <person name="Zhang Z."/>
            <person name="Li J."/>
            <person name="Lu G."/>
            <person name="Zhu Y."/>
            <person name="Wang Y."/>
            <person name="Huang Y."/>
            <person name="Liu J."/>
            <person name="Kang H."/>
            <person name="Chen J."/>
            <person name="Wang L."/>
            <person name="Chen A."/>
            <person name="Yu S."/>
            <person name="Gao Z."/>
            <person name="Jin L."/>
            <person name="Gu W."/>
            <person name="Wang Z."/>
            <person name="Zhao L."/>
            <person name="Shi B."/>
            <person name="Wen H."/>
            <person name="Lin R."/>
            <person name="Jones M.K."/>
            <person name="Brejova B."/>
            <person name="Vinar T."/>
            <person name="Zhao G."/>
            <person name="McManus D.P."/>
            <person name="Chen Z."/>
            <person name="Zhou Y."/>
            <person name="Wang S."/>
        </authorList>
    </citation>
    <scope>NUCLEOTIDE SEQUENCE [LARGE SCALE GENOMIC DNA]</scope>
</reference>
<dbReference type="KEGG" id="egl:EGR_09979"/>
<dbReference type="CTD" id="36345694"/>
<proteinExistence type="predicted"/>
<keyword evidence="2" id="KW-1185">Reference proteome</keyword>
<evidence type="ECO:0000313" key="2">
    <source>
        <dbReference type="Proteomes" id="UP000019149"/>
    </source>
</evidence>